<keyword evidence="2" id="KW-1133">Transmembrane helix</keyword>
<gene>
    <name evidence="3" type="ORF">GCM10022244_38420</name>
</gene>
<dbReference type="EMBL" id="BAABAJ010000011">
    <property type="protein sequence ID" value="GAA3925224.1"/>
    <property type="molecule type" value="Genomic_DNA"/>
</dbReference>
<evidence type="ECO:0000313" key="3">
    <source>
        <dbReference type="EMBL" id="GAA3925224.1"/>
    </source>
</evidence>
<accession>A0ABP7MKE1</accession>
<feature type="compositionally biased region" description="Low complexity" evidence="1">
    <location>
        <begin position="64"/>
        <end position="87"/>
    </location>
</feature>
<protein>
    <recommendedName>
        <fullName evidence="5">Secreted protein</fullName>
    </recommendedName>
</protein>
<keyword evidence="2" id="KW-0812">Transmembrane</keyword>
<reference evidence="4" key="1">
    <citation type="journal article" date="2019" name="Int. J. Syst. Evol. Microbiol.">
        <title>The Global Catalogue of Microorganisms (GCM) 10K type strain sequencing project: providing services to taxonomists for standard genome sequencing and annotation.</title>
        <authorList>
            <consortium name="The Broad Institute Genomics Platform"/>
            <consortium name="The Broad Institute Genome Sequencing Center for Infectious Disease"/>
            <person name="Wu L."/>
            <person name="Ma J."/>
        </authorList>
    </citation>
    <scope>NUCLEOTIDE SEQUENCE [LARGE SCALE GENOMIC DNA]</scope>
    <source>
        <strain evidence="4">JCM 16956</strain>
    </source>
</reference>
<feature type="region of interest" description="Disordered" evidence="1">
    <location>
        <begin position="57"/>
        <end position="104"/>
    </location>
</feature>
<evidence type="ECO:0000256" key="2">
    <source>
        <dbReference type="SAM" id="Phobius"/>
    </source>
</evidence>
<evidence type="ECO:0000313" key="4">
    <source>
        <dbReference type="Proteomes" id="UP001501000"/>
    </source>
</evidence>
<feature type="region of interest" description="Disordered" evidence="1">
    <location>
        <begin position="1"/>
        <end position="31"/>
    </location>
</feature>
<keyword evidence="2" id="KW-0472">Membrane</keyword>
<dbReference type="RefSeq" id="WP_345284378.1">
    <property type="nucleotide sequence ID" value="NZ_BAABAJ010000011.1"/>
</dbReference>
<evidence type="ECO:0000256" key="1">
    <source>
        <dbReference type="SAM" id="MobiDB-lite"/>
    </source>
</evidence>
<keyword evidence="4" id="KW-1185">Reference proteome</keyword>
<name>A0ABP7MKE1_9ACTN</name>
<dbReference type="Proteomes" id="UP001501000">
    <property type="component" value="Unassembled WGS sequence"/>
</dbReference>
<evidence type="ECO:0008006" key="5">
    <source>
        <dbReference type="Google" id="ProtNLM"/>
    </source>
</evidence>
<proteinExistence type="predicted"/>
<organism evidence="3 4">
    <name type="scientific">Streptomyces gulbargensis</name>
    <dbReference type="NCBI Taxonomy" id="364901"/>
    <lineage>
        <taxon>Bacteria</taxon>
        <taxon>Bacillati</taxon>
        <taxon>Actinomycetota</taxon>
        <taxon>Actinomycetes</taxon>
        <taxon>Kitasatosporales</taxon>
        <taxon>Streptomycetaceae</taxon>
        <taxon>Streptomyces</taxon>
    </lineage>
</organism>
<sequence>MSGNKPMGPPPGPQRGQSLPSAAAPSPRRKVLSHAAAALGGLLVGVLIGVVGSRGGTADAPSLTQTVTATPQTAQTPETTAESQAATGTPKKNTTPIAGIPGDGVFLVGKDIQPGTYRSDGKDNALCYWARLSDTTGELEDTIASGNAKGQTIVKIDTSDKAFQSSDCKPWQKID</sequence>
<comment type="caution">
    <text evidence="3">The sequence shown here is derived from an EMBL/GenBank/DDBJ whole genome shotgun (WGS) entry which is preliminary data.</text>
</comment>
<feature type="transmembrane region" description="Helical" evidence="2">
    <location>
        <begin position="31"/>
        <end position="52"/>
    </location>
</feature>